<sequence>MGVDWTALEEAIRKSALRQAREVIDSHPEHVFYAVALDGVSTEPSDHIDLPVLALNSEQALARDLALAAVDMAPVGDDDLDGVEPVEESFYSTKWNPPEWHWCSMDLFDDSATELWGEALTQVAKTHGWEATIRRYYELLFRVTESLGRELAVGRNAELIAYVSDEDHADKILRRCLTPEQLQRHFPELVR</sequence>
<name>A0ABV4UT55_9MICC</name>
<evidence type="ECO:0000313" key="1">
    <source>
        <dbReference type="EMBL" id="MFB0835900.1"/>
    </source>
</evidence>
<keyword evidence="2" id="KW-1185">Reference proteome</keyword>
<dbReference type="Pfam" id="PF14136">
    <property type="entry name" value="DUF4303"/>
    <property type="match status" value="1"/>
</dbReference>
<reference evidence="1 2" key="1">
    <citation type="submission" date="2024-09" db="EMBL/GenBank/DDBJ databases">
        <authorList>
            <person name="Salinas-Garcia M.A."/>
            <person name="Prieme A."/>
        </authorList>
    </citation>
    <scope>NUCLEOTIDE SEQUENCE [LARGE SCALE GENOMIC DNA]</scope>
    <source>
        <strain evidence="1 2">DSM 21081</strain>
    </source>
</reference>
<evidence type="ECO:0000313" key="2">
    <source>
        <dbReference type="Proteomes" id="UP001575652"/>
    </source>
</evidence>
<dbReference type="Proteomes" id="UP001575652">
    <property type="component" value="Unassembled WGS sequence"/>
</dbReference>
<dbReference type="EMBL" id="JBHDLJ010000015">
    <property type="protein sequence ID" value="MFB0835900.1"/>
    <property type="molecule type" value="Genomic_DNA"/>
</dbReference>
<accession>A0ABV4UT55</accession>
<protein>
    <submittedName>
        <fullName evidence="1">DUF4303 domain-containing protein</fullName>
    </submittedName>
</protein>
<proteinExistence type="predicted"/>
<organism evidence="1 2">
    <name type="scientific">Arthrobacter halodurans</name>
    <dbReference type="NCBI Taxonomy" id="516699"/>
    <lineage>
        <taxon>Bacteria</taxon>
        <taxon>Bacillati</taxon>
        <taxon>Actinomycetota</taxon>
        <taxon>Actinomycetes</taxon>
        <taxon>Micrococcales</taxon>
        <taxon>Micrococcaceae</taxon>
        <taxon>Arthrobacter</taxon>
    </lineage>
</organism>
<comment type="caution">
    <text evidence="1">The sequence shown here is derived from an EMBL/GenBank/DDBJ whole genome shotgun (WGS) entry which is preliminary data.</text>
</comment>
<dbReference type="InterPro" id="IPR025409">
    <property type="entry name" value="DUF4303"/>
</dbReference>
<gene>
    <name evidence="1" type="ORF">ACETWP_15005</name>
</gene>
<dbReference type="RefSeq" id="WP_373973074.1">
    <property type="nucleotide sequence ID" value="NZ_JBHDLJ010000015.1"/>
</dbReference>